<dbReference type="EMBL" id="FODS01000044">
    <property type="protein sequence ID" value="SEP22811.1"/>
    <property type="molecule type" value="Genomic_DNA"/>
</dbReference>
<keyword evidence="2" id="KW-1185">Reference proteome</keyword>
<evidence type="ECO:0000313" key="2">
    <source>
        <dbReference type="Proteomes" id="UP000198893"/>
    </source>
</evidence>
<evidence type="ECO:0000313" key="1">
    <source>
        <dbReference type="EMBL" id="SEP22811.1"/>
    </source>
</evidence>
<dbReference type="AlphaFoldDB" id="A0A1H8W589"/>
<protein>
    <submittedName>
        <fullName evidence="1">Uncharacterized protein</fullName>
    </submittedName>
</protein>
<reference evidence="1 2" key="1">
    <citation type="submission" date="2016-10" db="EMBL/GenBank/DDBJ databases">
        <authorList>
            <person name="de Groot N.N."/>
        </authorList>
    </citation>
    <scope>NUCLEOTIDE SEQUENCE [LARGE SCALE GENOMIC DNA]</scope>
    <source>
        <strain evidence="1 2">DSM 27842</strain>
    </source>
</reference>
<accession>A0A1H8W589</accession>
<proteinExistence type="predicted"/>
<organism evidence="1 2">
    <name type="scientific">Salinihabitans flavidus</name>
    <dbReference type="NCBI Taxonomy" id="569882"/>
    <lineage>
        <taxon>Bacteria</taxon>
        <taxon>Pseudomonadati</taxon>
        <taxon>Pseudomonadota</taxon>
        <taxon>Alphaproteobacteria</taxon>
        <taxon>Rhodobacterales</taxon>
        <taxon>Roseobacteraceae</taxon>
        <taxon>Salinihabitans</taxon>
    </lineage>
</organism>
<sequence>MDNSVRPACTCSWGRMALFDTAECGGNRSRAGASIGQESGIPSVHASSGPVRKYETLLVKTVSGTRRTRRPDGSLIRAILSMTQAFQRERSDPRYLSRSRSKRAGSIDSIDAAPRIPRCSRCSFLSIEVHDFDRATRISAKTTNRTAVFVPQHPVGPLLPDKPDRRITRTVSVHRHEVRHKWLV</sequence>
<dbReference type="Proteomes" id="UP000198893">
    <property type="component" value="Unassembled WGS sequence"/>
</dbReference>
<gene>
    <name evidence="1" type="ORF">SAMN04490248_1447</name>
</gene>
<name>A0A1H8W589_9RHOB</name>